<evidence type="ECO:0000256" key="1">
    <source>
        <dbReference type="ARBA" id="ARBA00006484"/>
    </source>
</evidence>
<name>A0A8J2VXQ0_9NEOP</name>
<evidence type="ECO:0000256" key="2">
    <source>
        <dbReference type="ARBA" id="ARBA00023002"/>
    </source>
</evidence>
<evidence type="ECO:0000313" key="4">
    <source>
        <dbReference type="EMBL" id="CAG9585708.1"/>
    </source>
</evidence>
<dbReference type="InterPro" id="IPR036291">
    <property type="entry name" value="NAD(P)-bd_dom_sf"/>
</dbReference>
<dbReference type="GO" id="GO:0016616">
    <property type="term" value="F:oxidoreductase activity, acting on the CH-OH group of donors, NAD or NADP as acceptor"/>
    <property type="evidence" value="ECO:0007669"/>
    <property type="project" value="TreeGrafter"/>
</dbReference>
<proteinExistence type="inferred from homology"/>
<organism evidence="4 5">
    <name type="scientific">Danaus chrysippus</name>
    <name type="common">African queen</name>
    <dbReference type="NCBI Taxonomy" id="151541"/>
    <lineage>
        <taxon>Eukaryota</taxon>
        <taxon>Metazoa</taxon>
        <taxon>Ecdysozoa</taxon>
        <taxon>Arthropoda</taxon>
        <taxon>Hexapoda</taxon>
        <taxon>Insecta</taxon>
        <taxon>Pterygota</taxon>
        <taxon>Neoptera</taxon>
        <taxon>Endopterygota</taxon>
        <taxon>Lepidoptera</taxon>
        <taxon>Glossata</taxon>
        <taxon>Ditrysia</taxon>
        <taxon>Papilionoidea</taxon>
        <taxon>Nymphalidae</taxon>
        <taxon>Danainae</taxon>
        <taxon>Danaini</taxon>
        <taxon>Danaina</taxon>
        <taxon>Danaus</taxon>
        <taxon>Anosia</taxon>
    </lineage>
</organism>
<dbReference type="PRINTS" id="PR00080">
    <property type="entry name" value="SDRFAMILY"/>
</dbReference>
<keyword evidence="5" id="KW-1185">Reference proteome</keyword>
<evidence type="ECO:0000313" key="5">
    <source>
        <dbReference type="Proteomes" id="UP000789524"/>
    </source>
</evidence>
<dbReference type="GO" id="GO:0005737">
    <property type="term" value="C:cytoplasm"/>
    <property type="evidence" value="ECO:0007669"/>
    <property type="project" value="TreeGrafter"/>
</dbReference>
<evidence type="ECO:0000256" key="3">
    <source>
        <dbReference type="RuleBase" id="RU000363"/>
    </source>
</evidence>
<dbReference type="EMBL" id="CAKASE010000083">
    <property type="protein sequence ID" value="CAG9585708.1"/>
    <property type="molecule type" value="Genomic_DNA"/>
</dbReference>
<dbReference type="SUPFAM" id="SSF51735">
    <property type="entry name" value="NAD(P)-binding Rossmann-fold domains"/>
    <property type="match status" value="1"/>
</dbReference>
<comment type="caution">
    <text evidence="4">The sequence shown here is derived from an EMBL/GenBank/DDBJ whole genome shotgun (WGS) entry which is preliminary data.</text>
</comment>
<dbReference type="InterPro" id="IPR002347">
    <property type="entry name" value="SDR_fam"/>
</dbReference>
<reference evidence="4" key="1">
    <citation type="submission" date="2021-09" db="EMBL/GenBank/DDBJ databases">
        <authorList>
            <person name="Martin H S."/>
        </authorList>
    </citation>
    <scope>NUCLEOTIDE SEQUENCE</scope>
</reference>
<protein>
    <submittedName>
        <fullName evidence="4">(African queen) hypothetical protein</fullName>
    </submittedName>
</protein>
<dbReference type="PANTHER" id="PTHR44229:SF8">
    <property type="entry name" value="ALCOHOL DEHYDROGENASE-RELATED"/>
    <property type="match status" value="1"/>
</dbReference>
<dbReference type="PRINTS" id="PR00081">
    <property type="entry name" value="GDHRDH"/>
</dbReference>
<dbReference type="PROSITE" id="PS00061">
    <property type="entry name" value="ADH_SHORT"/>
    <property type="match status" value="1"/>
</dbReference>
<dbReference type="InterPro" id="IPR020904">
    <property type="entry name" value="Sc_DH/Rdtase_CS"/>
</dbReference>
<dbReference type="AlphaFoldDB" id="A0A8J2VXQ0"/>
<keyword evidence="2" id="KW-0560">Oxidoreductase</keyword>
<gene>
    <name evidence="4" type="ORF">DCHRY22_LOCUS16065</name>
</gene>
<dbReference type="OrthoDB" id="417891at2759"/>
<dbReference type="Gene3D" id="3.40.50.720">
    <property type="entry name" value="NAD(P)-binding Rossmann-like Domain"/>
    <property type="match status" value="1"/>
</dbReference>
<dbReference type="Proteomes" id="UP000789524">
    <property type="component" value="Unassembled WGS sequence"/>
</dbReference>
<comment type="similarity">
    <text evidence="1 3">Belongs to the short-chain dehydrogenases/reductases (SDR) family.</text>
</comment>
<dbReference type="Pfam" id="PF00106">
    <property type="entry name" value="adh_short"/>
    <property type="match status" value="1"/>
</dbReference>
<dbReference type="PANTHER" id="PTHR44229">
    <property type="entry name" value="15-HYDROXYPROSTAGLANDIN DEHYDROGENASE [NAD(+)]"/>
    <property type="match status" value="1"/>
</dbReference>
<sequence>MFDLKNKVVLITGGSQGIGAKVIEFLLKENVKHIANLDVAEKAGIAQQNELNKKYTNKVKFYKCDVSNEEQLMSAYQMILDEQGYIDIVINNAGIANDSKEKYKKEIEINFLAVTTSTLKAMEIMRKDEGGNGGIVLNISSAAALCQDELLPIYAGTKSGILQFSNCIGMPRYYSRTGVRVLTLCYGGTESHIFSDFDTIDKTFLNHFNEVIVKVFPPQKVESAASALIEVLKNGESGSTWMSANNKPALDITPTVKKAYGILSEAYTSLYADSFEKVS</sequence>
<accession>A0A8J2VXQ0</accession>